<evidence type="ECO:0000313" key="6">
    <source>
        <dbReference type="EMBL" id="MBY0754986.1"/>
    </source>
</evidence>
<comment type="pathway">
    <text evidence="5">Cofactor biosynthesis; adenosylcobalamin biosynthesis; cob(II)yrinate a,c-diamide from sirohydrochlorin (anaerobic route): step 6/10.</text>
</comment>
<evidence type="ECO:0000256" key="5">
    <source>
        <dbReference type="HAMAP-Rule" id="MF_00787"/>
    </source>
</evidence>
<keyword evidence="3 5" id="KW-0808">Transferase</keyword>
<dbReference type="PIRSF" id="PIRSF026782">
    <property type="entry name" value="CbiD"/>
    <property type="match status" value="1"/>
</dbReference>
<dbReference type="EMBL" id="JAIKTU010000004">
    <property type="protein sequence ID" value="MBY0754986.1"/>
    <property type="molecule type" value="Genomic_DNA"/>
</dbReference>
<evidence type="ECO:0000256" key="4">
    <source>
        <dbReference type="ARBA" id="ARBA00022691"/>
    </source>
</evidence>
<dbReference type="RefSeq" id="WP_221859897.1">
    <property type="nucleotide sequence ID" value="NZ_JAIKTU010000004.1"/>
</dbReference>
<evidence type="ECO:0000313" key="7">
    <source>
        <dbReference type="Proteomes" id="UP001299068"/>
    </source>
</evidence>
<reference evidence="6 7" key="1">
    <citation type="journal article" date="2021" name="Cell Host Microbe">
        <title>in vivo commensal control of Clostridioides difficile virulence.</title>
        <authorList>
            <person name="Girinathan B.P."/>
            <person name="Dibenedetto N."/>
            <person name="Worley J.N."/>
            <person name="Peltier J."/>
            <person name="Arrieta-Ortiz M.L."/>
            <person name="Rupa Christinal Immanuel S."/>
            <person name="Lavin R."/>
            <person name="Delaney M.L."/>
            <person name="Cummins C."/>
            <person name="Hoffmann M."/>
            <person name="Luo Y."/>
            <person name="Gonzalez-Escalona N."/>
            <person name="Allard M."/>
            <person name="Onderdonk A.B."/>
            <person name="Gerber G.K."/>
            <person name="Sonenshein A.L."/>
            <person name="Baliga N."/>
            <person name="Dupuy B."/>
            <person name="Bry L."/>
        </authorList>
    </citation>
    <scope>NUCLEOTIDE SEQUENCE [LARGE SCALE GENOMIC DNA]</scope>
    <source>
        <strain evidence="6 7">DSM 599</strain>
    </source>
</reference>
<evidence type="ECO:0000256" key="1">
    <source>
        <dbReference type="ARBA" id="ARBA00022573"/>
    </source>
</evidence>
<dbReference type="GO" id="GO:0032259">
    <property type="term" value="P:methylation"/>
    <property type="evidence" value="ECO:0007669"/>
    <property type="project" value="UniProtKB-KW"/>
</dbReference>
<comment type="caution">
    <text evidence="6">The sequence shown here is derived from an EMBL/GenBank/DDBJ whole genome shotgun (WGS) entry which is preliminary data.</text>
</comment>
<dbReference type="Proteomes" id="UP001299068">
    <property type="component" value="Unassembled WGS sequence"/>
</dbReference>
<gene>
    <name evidence="5 6" type="primary">cbiD</name>
    <name evidence="6" type="ORF">K5V21_05900</name>
</gene>
<comment type="catalytic activity">
    <reaction evidence="5">
        <text>Co-precorrin-5B + S-adenosyl-L-methionine = Co-precorrin-6A + S-adenosyl-L-homocysteine</text>
        <dbReference type="Rhea" id="RHEA:26285"/>
        <dbReference type="ChEBI" id="CHEBI:57856"/>
        <dbReference type="ChEBI" id="CHEBI:59789"/>
        <dbReference type="ChEBI" id="CHEBI:60063"/>
        <dbReference type="ChEBI" id="CHEBI:60064"/>
        <dbReference type="EC" id="2.1.1.195"/>
    </reaction>
</comment>
<dbReference type="EC" id="2.1.1.195" evidence="5"/>
<sequence>MLDLYVESDGKKLRCGYTTGSCASAAAKAATYMLFNNEEIKSIKIDTPKGIVLDLEINEIKRGKDFVACSIIKDGGDDIDATHGIDIWAEAKVIDKGYVLKGGNGVGTITKDGLFIPKGEPAINKVPRECIEREVLSVKPEDKGVQITIFVPKGEEVAKKTFNPRLGIVGGISILGTTGIVYPMSEDALKASVKLEINQKAINNETLVLTFGNMGERLCKQLGYKESETVIISNYVGYALECCASLKIKNIVLVGHIGKVSKVAYGCFNTHSRVSDVRLEVIALELALLGYDIDFVKEVLEQKTSEGAVKLLGNGFDDLYKNIGEKIKARLELYTYNEINCDVVMYYDPCNPKVLWNSLEGAN</sequence>
<name>A0ABS7KVZ6_CLOSR</name>
<keyword evidence="4 5" id="KW-0949">S-adenosyl-L-methionine</keyword>
<dbReference type="GO" id="GO:0008168">
    <property type="term" value="F:methyltransferase activity"/>
    <property type="evidence" value="ECO:0007669"/>
    <property type="project" value="UniProtKB-KW"/>
</dbReference>
<comment type="similarity">
    <text evidence="5">Belongs to the CbiD family.</text>
</comment>
<dbReference type="HAMAP" id="MF_00787">
    <property type="entry name" value="CbiD"/>
    <property type="match status" value="1"/>
</dbReference>
<keyword evidence="1 5" id="KW-0169">Cobalamin biosynthesis</keyword>
<dbReference type="SUPFAM" id="SSF111342">
    <property type="entry name" value="CbiD-like"/>
    <property type="match status" value="1"/>
</dbReference>
<keyword evidence="7" id="KW-1185">Reference proteome</keyword>
<keyword evidence="2 5" id="KW-0489">Methyltransferase</keyword>
<dbReference type="PANTHER" id="PTHR35863">
    <property type="entry name" value="COBALT-PRECORRIN-5B C(1)-METHYLTRANSFERASE"/>
    <property type="match status" value="1"/>
</dbReference>
<proteinExistence type="inferred from homology"/>
<evidence type="ECO:0000256" key="3">
    <source>
        <dbReference type="ARBA" id="ARBA00022679"/>
    </source>
</evidence>
<dbReference type="InterPro" id="IPR036074">
    <property type="entry name" value="CbiD_sf"/>
</dbReference>
<protein>
    <recommendedName>
        <fullName evidence="5">Cobalt-precorrin-5B C(1)-methyltransferase</fullName>
        <ecNumber evidence="5">2.1.1.195</ecNumber>
    </recommendedName>
    <alternativeName>
        <fullName evidence="5">Cobalt-precorrin-6A synthase</fullName>
    </alternativeName>
</protein>
<dbReference type="PANTHER" id="PTHR35863:SF1">
    <property type="entry name" value="COBALT-PRECORRIN-5B C(1)-METHYLTRANSFERASE"/>
    <property type="match status" value="1"/>
</dbReference>
<accession>A0ABS7KVZ6</accession>
<dbReference type="InterPro" id="IPR002748">
    <property type="entry name" value="CbiD"/>
</dbReference>
<dbReference type="NCBIfam" id="TIGR00312">
    <property type="entry name" value="cbiD"/>
    <property type="match status" value="1"/>
</dbReference>
<comment type="function">
    <text evidence="5">Catalyzes the methylation of C-1 in cobalt-precorrin-5B to form cobalt-precorrin-6A.</text>
</comment>
<dbReference type="Pfam" id="PF01888">
    <property type="entry name" value="CbiD"/>
    <property type="match status" value="1"/>
</dbReference>
<organism evidence="6 7">
    <name type="scientific">Clostridium sardiniense</name>
    <name type="common">Clostridium absonum</name>
    <dbReference type="NCBI Taxonomy" id="29369"/>
    <lineage>
        <taxon>Bacteria</taxon>
        <taxon>Bacillati</taxon>
        <taxon>Bacillota</taxon>
        <taxon>Clostridia</taxon>
        <taxon>Eubacteriales</taxon>
        <taxon>Clostridiaceae</taxon>
        <taxon>Clostridium</taxon>
    </lineage>
</organism>
<dbReference type="Gene3D" id="3.30.2110.10">
    <property type="entry name" value="CbiD-like"/>
    <property type="match status" value="1"/>
</dbReference>
<evidence type="ECO:0000256" key="2">
    <source>
        <dbReference type="ARBA" id="ARBA00022603"/>
    </source>
</evidence>